<dbReference type="AlphaFoldDB" id="A0A2R6A8K5"/>
<organism evidence="1 2">
    <name type="scientific">Candidatus Marsarchaeota G1 archaeon OSP_D</name>
    <dbReference type="NCBI Taxonomy" id="1978155"/>
    <lineage>
        <taxon>Archaea</taxon>
        <taxon>Candidatus Marsarchaeota</taxon>
        <taxon>Candidatus Marsarchaeota group 1</taxon>
    </lineage>
</organism>
<evidence type="ECO:0000313" key="2">
    <source>
        <dbReference type="Proteomes" id="UP000240880"/>
    </source>
</evidence>
<reference evidence="1 2" key="1">
    <citation type="submission" date="2017-04" db="EMBL/GenBank/DDBJ databases">
        <title>Novel microbial lineages endemic to geothermal iron-oxide mats fill important gaps in the evolutionary history of Archaea.</title>
        <authorList>
            <person name="Jay Z.J."/>
            <person name="Beam J.P."/>
            <person name="Dlakic M."/>
            <person name="Rusch D.B."/>
            <person name="Kozubal M.A."/>
            <person name="Inskeep W.P."/>
        </authorList>
    </citation>
    <scope>NUCLEOTIDE SEQUENCE [LARGE SCALE GENOMIC DNA]</scope>
    <source>
        <strain evidence="1">OSP_D</strain>
    </source>
</reference>
<accession>A0A2R6A8K5</accession>
<comment type="caution">
    <text evidence="1">The sequence shown here is derived from an EMBL/GenBank/DDBJ whole genome shotgun (WGS) entry which is preliminary data.</text>
</comment>
<proteinExistence type="predicted"/>
<dbReference type="Proteomes" id="UP000240880">
    <property type="component" value="Unassembled WGS sequence"/>
</dbReference>
<dbReference type="EMBL" id="NEXC01000062">
    <property type="protein sequence ID" value="PSN82613.1"/>
    <property type="molecule type" value="Genomic_DNA"/>
</dbReference>
<name>A0A2R6A8K5_9ARCH</name>
<gene>
    <name evidence="1" type="ORF">B9Q01_07495</name>
</gene>
<sequence>MLEIPISKEWWKPFHEFLDEISQLKEVEEVLFFEERSLYESNVFVVVSRESEEITKKVAEVMVRLKSKYPWVSLSPMVLEKNSPLIRTVKNASKEEWHAWKQVAQEVKSELLKIQGVEECVVLEPEEYVWESNVFVVVSRESEEITKKVAEVMVRLKSKYPWVSLSPMVLEKNSVAYTQFVTKGVHPA</sequence>
<protein>
    <submittedName>
        <fullName evidence="1">Uncharacterized protein</fullName>
    </submittedName>
</protein>
<evidence type="ECO:0000313" key="1">
    <source>
        <dbReference type="EMBL" id="PSN82613.1"/>
    </source>
</evidence>